<dbReference type="HAMAP" id="MF_00165">
    <property type="entry name" value="Thymidylate_kinase"/>
    <property type="match status" value="1"/>
</dbReference>
<dbReference type="OrthoDB" id="4549048at2"/>
<dbReference type="GO" id="GO:0006233">
    <property type="term" value="P:dTDP biosynthetic process"/>
    <property type="evidence" value="ECO:0007669"/>
    <property type="project" value="InterPro"/>
</dbReference>
<comment type="similarity">
    <text evidence="1 10">Belongs to the thymidylate kinase family.</text>
</comment>
<evidence type="ECO:0000256" key="1">
    <source>
        <dbReference type="ARBA" id="ARBA00009776"/>
    </source>
</evidence>
<evidence type="ECO:0000256" key="10">
    <source>
        <dbReference type="HAMAP-Rule" id="MF_00165"/>
    </source>
</evidence>
<protein>
    <recommendedName>
        <fullName evidence="3 10">Thymidylate kinase</fullName>
        <ecNumber evidence="2 10">2.7.4.9</ecNumber>
    </recommendedName>
    <alternativeName>
        <fullName evidence="10">dTMP kinase</fullName>
    </alternativeName>
</protein>
<evidence type="ECO:0000313" key="13">
    <source>
        <dbReference type="Proteomes" id="UP000234331"/>
    </source>
</evidence>
<dbReference type="GO" id="GO:0006227">
    <property type="term" value="P:dUDP biosynthetic process"/>
    <property type="evidence" value="ECO:0007669"/>
    <property type="project" value="TreeGrafter"/>
</dbReference>
<comment type="catalytic activity">
    <reaction evidence="9 10">
        <text>dTMP + ATP = dTDP + ADP</text>
        <dbReference type="Rhea" id="RHEA:13517"/>
        <dbReference type="ChEBI" id="CHEBI:30616"/>
        <dbReference type="ChEBI" id="CHEBI:58369"/>
        <dbReference type="ChEBI" id="CHEBI:63528"/>
        <dbReference type="ChEBI" id="CHEBI:456216"/>
        <dbReference type="EC" id="2.7.4.9"/>
    </reaction>
</comment>
<evidence type="ECO:0000256" key="6">
    <source>
        <dbReference type="ARBA" id="ARBA00022741"/>
    </source>
</evidence>
<dbReference type="NCBIfam" id="TIGR00041">
    <property type="entry name" value="DTMP_kinase"/>
    <property type="match status" value="1"/>
</dbReference>
<dbReference type="EC" id="2.7.4.9" evidence="2 10"/>
<dbReference type="Pfam" id="PF02223">
    <property type="entry name" value="Thymidylate_kin"/>
    <property type="match status" value="1"/>
</dbReference>
<dbReference type="CDD" id="cd01672">
    <property type="entry name" value="TMPK"/>
    <property type="match status" value="1"/>
</dbReference>
<keyword evidence="5 10" id="KW-0545">Nucleotide biosynthesis</keyword>
<name>A0A2I2KZE4_9ACTN</name>
<evidence type="ECO:0000256" key="9">
    <source>
        <dbReference type="ARBA" id="ARBA00048743"/>
    </source>
</evidence>
<evidence type="ECO:0000256" key="5">
    <source>
        <dbReference type="ARBA" id="ARBA00022727"/>
    </source>
</evidence>
<dbReference type="SUPFAM" id="SSF52540">
    <property type="entry name" value="P-loop containing nucleoside triphosphate hydrolases"/>
    <property type="match status" value="1"/>
</dbReference>
<evidence type="ECO:0000313" key="12">
    <source>
        <dbReference type="EMBL" id="SNQ51027.1"/>
    </source>
</evidence>
<dbReference type="RefSeq" id="WP_101834686.1">
    <property type="nucleotide sequence ID" value="NZ_FZMO01000525.1"/>
</dbReference>
<proteinExistence type="inferred from homology"/>
<dbReference type="GO" id="GO:0005524">
    <property type="term" value="F:ATP binding"/>
    <property type="evidence" value="ECO:0007669"/>
    <property type="project" value="UniProtKB-UniRule"/>
</dbReference>
<dbReference type="GO" id="GO:0004798">
    <property type="term" value="F:dTMP kinase activity"/>
    <property type="evidence" value="ECO:0007669"/>
    <property type="project" value="UniProtKB-UniRule"/>
</dbReference>
<reference evidence="12 13" key="1">
    <citation type="submission" date="2017-06" db="EMBL/GenBank/DDBJ databases">
        <authorList>
            <person name="Kim H.J."/>
            <person name="Triplett B.A."/>
        </authorList>
    </citation>
    <scope>NUCLEOTIDE SEQUENCE [LARGE SCALE GENOMIC DNA]</scope>
    <source>
        <strain evidence="12">FRACA_ARgP5</strain>
    </source>
</reference>
<keyword evidence="13" id="KW-1185">Reference proteome</keyword>
<keyword evidence="8 10" id="KW-0067">ATP-binding</keyword>
<organism evidence="12 13">
    <name type="scientific">Frankia canadensis</name>
    <dbReference type="NCBI Taxonomy" id="1836972"/>
    <lineage>
        <taxon>Bacteria</taxon>
        <taxon>Bacillati</taxon>
        <taxon>Actinomycetota</taxon>
        <taxon>Actinomycetes</taxon>
        <taxon>Frankiales</taxon>
        <taxon>Frankiaceae</taxon>
        <taxon>Frankia</taxon>
    </lineage>
</organism>
<evidence type="ECO:0000256" key="7">
    <source>
        <dbReference type="ARBA" id="ARBA00022777"/>
    </source>
</evidence>
<gene>
    <name evidence="10 12" type="primary">tmk</name>
    <name evidence="12" type="ORF">FRACA_60013</name>
</gene>
<evidence type="ECO:0000256" key="3">
    <source>
        <dbReference type="ARBA" id="ARBA00017144"/>
    </source>
</evidence>
<dbReference type="GO" id="GO:0006235">
    <property type="term" value="P:dTTP biosynthetic process"/>
    <property type="evidence" value="ECO:0007669"/>
    <property type="project" value="UniProtKB-UniRule"/>
</dbReference>
<dbReference type="PANTHER" id="PTHR10344:SF4">
    <property type="entry name" value="UMP-CMP KINASE 2, MITOCHONDRIAL"/>
    <property type="match status" value="1"/>
</dbReference>
<accession>A0A2I2KZE4</accession>
<dbReference type="InterPro" id="IPR027417">
    <property type="entry name" value="P-loop_NTPase"/>
</dbReference>
<evidence type="ECO:0000256" key="8">
    <source>
        <dbReference type="ARBA" id="ARBA00022840"/>
    </source>
</evidence>
<dbReference type="InterPro" id="IPR039430">
    <property type="entry name" value="Thymidylate_kin-like_dom"/>
</dbReference>
<comment type="function">
    <text evidence="10">Phosphorylation of dTMP to form dTDP in both de novo and salvage pathways of dTTP synthesis.</text>
</comment>
<evidence type="ECO:0000256" key="2">
    <source>
        <dbReference type="ARBA" id="ARBA00012980"/>
    </source>
</evidence>
<dbReference type="EMBL" id="FZMO01000525">
    <property type="protein sequence ID" value="SNQ51027.1"/>
    <property type="molecule type" value="Genomic_DNA"/>
</dbReference>
<comment type="caution">
    <text evidence="10">Lacks conserved residue(s) required for the propagation of feature annotation.</text>
</comment>
<evidence type="ECO:0000256" key="4">
    <source>
        <dbReference type="ARBA" id="ARBA00022679"/>
    </source>
</evidence>
<dbReference type="AlphaFoldDB" id="A0A2I2KZE4"/>
<sequence>MTLRPFSDHRRGLLISIDGPSGAGKSTLVHHLAQLLVAAGEDVHITAEPSTGPIGVLARQLTETVTGHALACLYAADRYHHVETEIRPHLELGKAVISDRYVPSGLVMQRFDGLDPAFLWALNAEATRPDLCVILEADPDIIARRLVERGAHNRFQLAPGSSHAEAHFYRQATERFDVLRVDCGTRPPERLAEVIRDRLTAFFAAPAIETSA</sequence>
<keyword evidence="4 10" id="KW-0808">Transferase</keyword>
<feature type="domain" description="Thymidylate kinase-like" evidence="11">
    <location>
        <begin position="17"/>
        <end position="159"/>
    </location>
</feature>
<evidence type="ECO:0000259" key="11">
    <source>
        <dbReference type="Pfam" id="PF02223"/>
    </source>
</evidence>
<dbReference type="InterPro" id="IPR018094">
    <property type="entry name" value="Thymidylate_kinase"/>
</dbReference>
<dbReference type="Gene3D" id="3.40.50.300">
    <property type="entry name" value="P-loop containing nucleotide triphosphate hydrolases"/>
    <property type="match status" value="1"/>
</dbReference>
<dbReference type="PANTHER" id="PTHR10344">
    <property type="entry name" value="THYMIDYLATE KINASE"/>
    <property type="match status" value="1"/>
</dbReference>
<dbReference type="Proteomes" id="UP000234331">
    <property type="component" value="Unassembled WGS sequence"/>
</dbReference>
<keyword evidence="7 10" id="KW-0418">Kinase</keyword>
<keyword evidence="6 10" id="KW-0547">Nucleotide-binding</keyword>
<dbReference type="GO" id="GO:0005829">
    <property type="term" value="C:cytosol"/>
    <property type="evidence" value="ECO:0007669"/>
    <property type="project" value="TreeGrafter"/>
</dbReference>